<dbReference type="Pfam" id="PF00867">
    <property type="entry name" value="XPG_I"/>
    <property type="match status" value="1"/>
</dbReference>
<feature type="compositionally biased region" description="Polar residues" evidence="12">
    <location>
        <begin position="306"/>
        <end position="318"/>
    </location>
</feature>
<feature type="region of interest" description="Disordered" evidence="12">
    <location>
        <begin position="1013"/>
        <end position="1161"/>
    </location>
</feature>
<dbReference type="CDD" id="cd09868">
    <property type="entry name" value="PIN_XPG_RAD2"/>
    <property type="match status" value="2"/>
</dbReference>
<evidence type="ECO:0000256" key="11">
    <source>
        <dbReference type="ARBA" id="ARBA00023242"/>
    </source>
</evidence>
<evidence type="ECO:0000313" key="16">
    <source>
        <dbReference type="RefSeq" id="XP_032833697.1"/>
    </source>
</evidence>
<keyword evidence="4" id="KW-0540">Nuclease</keyword>
<dbReference type="Gene3D" id="1.10.150.20">
    <property type="entry name" value="5' to 3' exonuclease, C-terminal subdomain"/>
    <property type="match status" value="1"/>
</dbReference>
<feature type="region of interest" description="Disordered" evidence="12">
    <location>
        <begin position="253"/>
        <end position="360"/>
    </location>
</feature>
<feature type="compositionally biased region" description="Low complexity" evidence="12">
    <location>
        <begin position="1029"/>
        <end position="1051"/>
    </location>
</feature>
<dbReference type="PROSITE" id="PS00841">
    <property type="entry name" value="XPG_1"/>
    <property type="match status" value="1"/>
</dbReference>
<feature type="compositionally biased region" description="Polar residues" evidence="12">
    <location>
        <begin position="1130"/>
        <end position="1141"/>
    </location>
</feature>
<dbReference type="Pfam" id="PF00752">
    <property type="entry name" value="XPG_N"/>
    <property type="match status" value="1"/>
</dbReference>
<evidence type="ECO:0000313" key="15">
    <source>
        <dbReference type="Proteomes" id="UP001318040"/>
    </source>
</evidence>
<organism evidence="15 17">
    <name type="scientific">Petromyzon marinus</name>
    <name type="common">Sea lamprey</name>
    <dbReference type="NCBI Taxonomy" id="7757"/>
    <lineage>
        <taxon>Eukaryota</taxon>
        <taxon>Metazoa</taxon>
        <taxon>Chordata</taxon>
        <taxon>Craniata</taxon>
        <taxon>Vertebrata</taxon>
        <taxon>Cyclostomata</taxon>
        <taxon>Hyperoartia</taxon>
        <taxon>Petromyzontiformes</taxon>
        <taxon>Petromyzontidae</taxon>
        <taxon>Petromyzon</taxon>
    </lineage>
</organism>
<keyword evidence="10" id="KW-0234">DNA repair</keyword>
<evidence type="ECO:0000256" key="3">
    <source>
        <dbReference type="ARBA" id="ARBA00005283"/>
    </source>
</evidence>
<evidence type="ECO:0000313" key="18">
    <source>
        <dbReference type="RefSeq" id="XP_032833700.1"/>
    </source>
</evidence>
<feature type="domain" description="XPG N-terminal" evidence="14">
    <location>
        <begin position="1"/>
        <end position="98"/>
    </location>
</feature>
<keyword evidence="5" id="KW-0479">Metal-binding</keyword>
<dbReference type="PANTHER" id="PTHR16171">
    <property type="entry name" value="DNA REPAIR PROTEIN COMPLEMENTING XP-G CELLS-RELATED"/>
    <property type="match status" value="1"/>
</dbReference>
<feature type="region of interest" description="Disordered" evidence="12">
    <location>
        <begin position="619"/>
        <end position="733"/>
    </location>
</feature>
<dbReference type="KEGG" id="pmrn:116956301"/>
<comment type="subcellular location">
    <subcellularLocation>
        <location evidence="2">Nucleus</location>
    </subcellularLocation>
</comment>
<evidence type="ECO:0000256" key="2">
    <source>
        <dbReference type="ARBA" id="ARBA00004123"/>
    </source>
</evidence>
<evidence type="ECO:0000256" key="10">
    <source>
        <dbReference type="ARBA" id="ARBA00023204"/>
    </source>
</evidence>
<name>A0AAJ7UC30_PETMA</name>
<feature type="region of interest" description="Disordered" evidence="12">
    <location>
        <begin position="584"/>
        <end position="606"/>
    </location>
</feature>
<feature type="compositionally biased region" description="Low complexity" evidence="12">
    <location>
        <begin position="711"/>
        <end position="721"/>
    </location>
</feature>
<dbReference type="Proteomes" id="UP001318040">
    <property type="component" value="Chromosome 64"/>
</dbReference>
<sequence>MGVKGLWTLLDSTGRPVDLESLKGKVLAVDVSIWMNQAVRGVRDRHGNPIKAAHLVTLFHRVCKLLFYGIKPVFVFDGAAPLLKRRTLDVRRQRKGDAERDSSRAAERLMKVLLKKEAVGAVLGRERVRSARGAADRTADADFFKLPALPQLPRSSSSEEEVEEVDEVGRADPATWQYQLQFEEDPGSVDVDSSDFKSLPSEIQHELLTDLREAHKRRRTLFQAMPEESVSFSNYQLAGLLQRSRMSRRIEGLQEEMSGSARAQGHEGLAGAGPGQRVESQRVVSEETSHYILIRGPREPEGPAASQGTAPASPGGSSKSERPPGPLGRSAWSPAPVRASEPSPANGARAGTPCGTHEGAEVTAAEGGPAVGAAAAAAASQGSSRGVVAVAMGLGQEVIAVAKRLSEEAVVQRRLSEEEAVVVEERMDEKAVAIERNLSEEEVVIKEHLDEKVVAMVKEEVMKRSLGKEVVAVEKKLSGDAFDMVKSPSEDAITMQKRMDEKAVTTVTIQDAEAVVIERRLGDGTLGVEKSLSHGVVTMDKIIDRQGVAMEKNLGEGAVVVKKNQDETAVTVAQSLDTEVVTMETSHAGSAGGRSEPHRVEGGGEVDGCGRCSGVVAVAVGDPSSRPPLPTRPPPVEGPTADAAASSSDEDDEDFVEVSSVSDVGFERGEEEEEEKEEKDEEQDKVEELEGDAGISVAESGGPSRCDPVTPAEQSPSSPSIPAQPPSPAFSPMTQEDLESLQYDLSEEEQTLVSERGHQERMATTITEQMCFECQELLRMFGLPYMTAPGEAEAQCAALDLADRTHGTITDDSDIWLFGGRYVYKNFFNQNRHIDFYQLVDVQRHIGLDRTKLVNLAYLMGSDYTDGVAGVGGVTALEILNEFGGPGIEPLVTLRAWWDEAQKNRKLHARPVESKLKQRLRQLTLSEGFPNPAVARAYLEPATSTVAGGFSWGQPQLLSIAEFCQSRFGWEVKKTEELLRPVLKQLSATQSQSRIDSFFPVVHSEVRNIRSKRMKRAVTTMKRQEAQTPAEAAGSEPGPAGPEPTARAPAGGFLGPAADSGAARSNGSNDVPCPGLKRKRGGAGGSGETAGGACPTGKAATQKRAKRKPRHKDGSSSSSSSSGDEAACDFNTSGRTVTAQSAFRGRGVARGGRRARAGRRR</sequence>
<evidence type="ECO:0000256" key="12">
    <source>
        <dbReference type="SAM" id="MobiDB-lite"/>
    </source>
</evidence>
<dbReference type="AlphaFoldDB" id="A0AAJ7UC30"/>
<evidence type="ECO:0000256" key="4">
    <source>
        <dbReference type="ARBA" id="ARBA00022722"/>
    </source>
</evidence>
<comment type="cofactor">
    <cofactor evidence="1">
        <name>Mg(2+)</name>
        <dbReference type="ChEBI" id="CHEBI:18420"/>
    </cofactor>
</comment>
<dbReference type="FunFam" id="1.10.150.20:FF:000037">
    <property type="entry name" value="DNA repair protein complementing XP-G cells homolog"/>
    <property type="match status" value="1"/>
</dbReference>
<dbReference type="RefSeq" id="XP_032833697.1">
    <property type="nucleotide sequence ID" value="XM_032977806.1"/>
</dbReference>
<evidence type="ECO:0000256" key="5">
    <source>
        <dbReference type="ARBA" id="ARBA00022723"/>
    </source>
</evidence>
<dbReference type="GO" id="GO:0003697">
    <property type="term" value="F:single-stranded DNA binding"/>
    <property type="evidence" value="ECO:0007669"/>
    <property type="project" value="InterPro"/>
</dbReference>
<dbReference type="InterPro" id="IPR008918">
    <property type="entry name" value="HhH2"/>
</dbReference>
<dbReference type="GO" id="GO:0046872">
    <property type="term" value="F:metal ion binding"/>
    <property type="evidence" value="ECO:0007669"/>
    <property type="project" value="UniProtKB-KW"/>
</dbReference>
<evidence type="ECO:0000256" key="6">
    <source>
        <dbReference type="ARBA" id="ARBA00022759"/>
    </source>
</evidence>
<evidence type="ECO:0000256" key="9">
    <source>
        <dbReference type="ARBA" id="ARBA00022842"/>
    </source>
</evidence>
<dbReference type="InterPro" id="IPR006086">
    <property type="entry name" value="XPG-I_dom"/>
</dbReference>
<dbReference type="SMART" id="SM00484">
    <property type="entry name" value="XPGI"/>
    <property type="match status" value="1"/>
</dbReference>
<dbReference type="RefSeq" id="XP_032833698.1">
    <property type="nucleotide sequence ID" value="XM_032977807.1"/>
</dbReference>
<dbReference type="SUPFAM" id="SSF47807">
    <property type="entry name" value="5' to 3' exonuclease, C-terminal subdomain"/>
    <property type="match status" value="1"/>
</dbReference>
<keyword evidence="8" id="KW-0378">Hydrolase</keyword>
<dbReference type="PROSITE" id="PS00842">
    <property type="entry name" value="XPG_2"/>
    <property type="match status" value="1"/>
</dbReference>
<dbReference type="GO" id="GO:0016788">
    <property type="term" value="F:hydrolase activity, acting on ester bonds"/>
    <property type="evidence" value="ECO:0007669"/>
    <property type="project" value="InterPro"/>
</dbReference>
<feature type="compositionally biased region" description="Basic residues" evidence="12">
    <location>
        <begin position="1101"/>
        <end position="1111"/>
    </location>
</feature>
<evidence type="ECO:0000313" key="17">
    <source>
        <dbReference type="RefSeq" id="XP_032833698.1"/>
    </source>
</evidence>
<dbReference type="PRINTS" id="PR00853">
    <property type="entry name" value="XPGRADSUPER"/>
</dbReference>
<evidence type="ECO:0000256" key="1">
    <source>
        <dbReference type="ARBA" id="ARBA00001946"/>
    </source>
</evidence>
<evidence type="ECO:0000256" key="8">
    <source>
        <dbReference type="ARBA" id="ARBA00022801"/>
    </source>
</evidence>
<dbReference type="InterPro" id="IPR006084">
    <property type="entry name" value="XPG/Rad2"/>
</dbReference>
<keyword evidence="7" id="KW-0227">DNA damage</keyword>
<evidence type="ECO:0000259" key="13">
    <source>
        <dbReference type="SMART" id="SM00484"/>
    </source>
</evidence>
<feature type="compositionally biased region" description="Basic residues" evidence="12">
    <location>
        <begin position="1151"/>
        <end position="1161"/>
    </location>
</feature>
<dbReference type="GO" id="GO:0005634">
    <property type="term" value="C:nucleus"/>
    <property type="evidence" value="ECO:0007669"/>
    <property type="project" value="UniProtKB-SubCell"/>
</dbReference>
<feature type="domain" description="XPG-I" evidence="13">
    <location>
        <begin position="779"/>
        <end position="848"/>
    </location>
</feature>
<proteinExistence type="inferred from homology"/>
<comment type="similarity">
    <text evidence="3">Belongs to the XPG/RAD2 endonuclease family. XPG subfamily.</text>
</comment>
<dbReference type="GO" id="GO:0006289">
    <property type="term" value="P:nucleotide-excision repair"/>
    <property type="evidence" value="ECO:0007669"/>
    <property type="project" value="InterPro"/>
</dbReference>
<dbReference type="CDD" id="cd09904">
    <property type="entry name" value="H3TH_XPG"/>
    <property type="match status" value="1"/>
</dbReference>
<dbReference type="RefSeq" id="XP_032833700.1">
    <property type="nucleotide sequence ID" value="XM_032977809.1"/>
</dbReference>
<keyword evidence="15" id="KW-1185">Reference proteome</keyword>
<dbReference type="SMART" id="SM00485">
    <property type="entry name" value="XPGN"/>
    <property type="match status" value="1"/>
</dbReference>
<dbReference type="InterPro" id="IPR036279">
    <property type="entry name" value="5-3_exonuclease_C_sf"/>
</dbReference>
<protein>
    <submittedName>
        <fullName evidence="16 17">DNA repair protein complementing XP-G cells</fullName>
    </submittedName>
</protein>
<keyword evidence="9" id="KW-0460">Magnesium</keyword>
<dbReference type="GeneID" id="116956301"/>
<keyword evidence="6" id="KW-0255">Endonuclease</keyword>
<accession>A0AAJ7UC30</accession>
<dbReference type="PRINTS" id="PR00066">
    <property type="entry name" value="XRODRMPGMNTG"/>
</dbReference>
<gene>
    <name evidence="16 17 18" type="primary">ERCC5</name>
</gene>
<feature type="compositionally biased region" description="Acidic residues" evidence="12">
    <location>
        <begin position="669"/>
        <end position="691"/>
    </location>
</feature>
<reference evidence="16 17" key="1">
    <citation type="submission" date="2025-04" db="UniProtKB">
        <authorList>
            <consortium name="RefSeq"/>
        </authorList>
    </citation>
    <scope>IDENTIFICATION</scope>
    <source>
        <tissue evidence="16 17">Sperm</tissue>
    </source>
</reference>
<dbReference type="InterPro" id="IPR006085">
    <property type="entry name" value="XPG_DNA_repair_N"/>
</dbReference>
<dbReference type="InterPro" id="IPR019974">
    <property type="entry name" value="XPG_CS"/>
</dbReference>
<evidence type="ECO:0000256" key="7">
    <source>
        <dbReference type="ARBA" id="ARBA00022763"/>
    </source>
</evidence>
<dbReference type="InterPro" id="IPR029060">
    <property type="entry name" value="PIN-like_dom_sf"/>
</dbReference>
<dbReference type="InterPro" id="IPR001044">
    <property type="entry name" value="XPG/Rad2_eukaryotes"/>
</dbReference>
<dbReference type="SUPFAM" id="SSF88723">
    <property type="entry name" value="PIN domain-like"/>
    <property type="match status" value="1"/>
</dbReference>
<keyword evidence="11" id="KW-0539">Nucleus</keyword>
<dbReference type="PANTHER" id="PTHR16171:SF7">
    <property type="entry name" value="DNA REPAIR PROTEIN RAD2"/>
    <property type="match status" value="1"/>
</dbReference>
<dbReference type="CTD" id="2073"/>
<dbReference type="GO" id="GO:0004520">
    <property type="term" value="F:DNA endonuclease activity"/>
    <property type="evidence" value="ECO:0007669"/>
    <property type="project" value="TreeGrafter"/>
</dbReference>
<evidence type="ECO:0000259" key="14">
    <source>
        <dbReference type="SMART" id="SM00485"/>
    </source>
</evidence>
<dbReference type="SMART" id="SM00279">
    <property type="entry name" value="HhH2"/>
    <property type="match status" value="1"/>
</dbReference>
<dbReference type="Gene3D" id="3.40.50.1010">
    <property type="entry name" value="5'-nuclease"/>
    <property type="match status" value="2"/>
</dbReference>
<feature type="compositionally biased region" description="Pro residues" evidence="12">
    <location>
        <begin position="625"/>
        <end position="637"/>
    </location>
</feature>